<dbReference type="HOGENOM" id="CLU_037162_9_1_11"/>
<evidence type="ECO:0000259" key="5">
    <source>
        <dbReference type="PROSITE" id="PS51462"/>
    </source>
</evidence>
<dbReference type="Gene3D" id="3.90.79.10">
    <property type="entry name" value="Nucleoside Triphosphate Pyrophosphohydrolase"/>
    <property type="match status" value="1"/>
</dbReference>
<dbReference type="InterPro" id="IPR020084">
    <property type="entry name" value="NUDIX_hydrolase_CS"/>
</dbReference>
<dbReference type="PROSITE" id="PS51462">
    <property type="entry name" value="NUDIX"/>
    <property type="match status" value="1"/>
</dbReference>
<dbReference type="RefSeq" id="WP_041132686.1">
    <property type="nucleotide sequence ID" value="NZ_CP010407.1"/>
</dbReference>
<dbReference type="KEGG" id="svt:SVTN_35000"/>
<gene>
    <name evidence="6" type="ORF">SVTN_35000</name>
</gene>
<keyword evidence="7" id="KW-1185">Reference proteome</keyword>
<dbReference type="InterPro" id="IPR020476">
    <property type="entry name" value="Nudix_hydrolase"/>
</dbReference>
<dbReference type="PANTHER" id="PTHR43046">
    <property type="entry name" value="GDP-MANNOSE MANNOSYL HYDROLASE"/>
    <property type="match status" value="1"/>
</dbReference>
<sequence length="166" mass="17734">MTTADHAATARRNLQPPSAGASLGAGIVVLDGAGRVLLGLDRSGVWELPGGKVEPGESIEEAAVRELAEETTLVAEASDVEVLGLLLDTVTSTRLTRMTAATVVRGFRGVPAVAEPEKIERWEWTDPDRLPEALFLPSAQVLRIWRPGLPIPGGPFHRYALGRLPD</sequence>
<comment type="cofactor">
    <cofactor evidence="1">
        <name>Mg(2+)</name>
        <dbReference type="ChEBI" id="CHEBI:18420"/>
    </cofactor>
</comment>
<name>A0A0B5IGF0_9ACTN</name>
<dbReference type="InterPro" id="IPR000086">
    <property type="entry name" value="NUDIX_hydrolase_dom"/>
</dbReference>
<accession>A0A0B5IGF0</accession>
<dbReference type="GO" id="GO:0016787">
    <property type="term" value="F:hydrolase activity"/>
    <property type="evidence" value="ECO:0007669"/>
    <property type="project" value="UniProtKB-KW"/>
</dbReference>
<dbReference type="PRINTS" id="PR00502">
    <property type="entry name" value="NUDIXFAMILY"/>
</dbReference>
<dbReference type="Proteomes" id="UP000031774">
    <property type="component" value="Chromosome"/>
</dbReference>
<reference evidence="6 7" key="1">
    <citation type="submission" date="2014-12" db="EMBL/GenBank/DDBJ databases">
        <title>Complete genome sequence of Streptomyces vietnamensis strain GIMV4.0001, a genetic manipulable producer of the benzoisochromanequinone antibiotic granaticin.</title>
        <authorList>
            <person name="Deng M.R."/>
            <person name="Guo J."/>
            <person name="Ma L.Y."/>
            <person name="Feng G.D."/>
            <person name="Mo C.Y."/>
            <person name="Zhu H.H."/>
        </authorList>
    </citation>
    <scope>NUCLEOTIDE SEQUENCE [LARGE SCALE GENOMIC DNA]</scope>
    <source>
        <strain evidence="7">GIMV4.0001</strain>
    </source>
</reference>
<dbReference type="PROSITE" id="PS00893">
    <property type="entry name" value="NUDIX_BOX"/>
    <property type="match status" value="1"/>
</dbReference>
<dbReference type="STRING" id="362257.SVTN_35000"/>
<feature type="domain" description="Nudix hydrolase" evidence="5">
    <location>
        <begin position="20"/>
        <end position="147"/>
    </location>
</feature>
<evidence type="ECO:0000256" key="3">
    <source>
        <dbReference type="ARBA" id="ARBA00022801"/>
    </source>
</evidence>
<evidence type="ECO:0000256" key="4">
    <source>
        <dbReference type="RuleBase" id="RU003476"/>
    </source>
</evidence>
<dbReference type="AlphaFoldDB" id="A0A0B5IGF0"/>
<evidence type="ECO:0000313" key="7">
    <source>
        <dbReference type="Proteomes" id="UP000031774"/>
    </source>
</evidence>
<dbReference type="InterPro" id="IPR015797">
    <property type="entry name" value="NUDIX_hydrolase-like_dom_sf"/>
</dbReference>
<dbReference type="PANTHER" id="PTHR43046:SF2">
    <property type="entry name" value="8-OXO-DGTP DIPHOSPHATASE-RELATED"/>
    <property type="match status" value="1"/>
</dbReference>
<dbReference type="EMBL" id="CP010407">
    <property type="protein sequence ID" value="AJF68763.1"/>
    <property type="molecule type" value="Genomic_DNA"/>
</dbReference>
<comment type="similarity">
    <text evidence="2 4">Belongs to the Nudix hydrolase family.</text>
</comment>
<organism evidence="6 7">
    <name type="scientific">Streptomyces vietnamensis</name>
    <dbReference type="NCBI Taxonomy" id="362257"/>
    <lineage>
        <taxon>Bacteria</taxon>
        <taxon>Bacillati</taxon>
        <taxon>Actinomycetota</taxon>
        <taxon>Actinomycetes</taxon>
        <taxon>Kitasatosporales</taxon>
        <taxon>Streptomycetaceae</taxon>
        <taxon>Streptomyces</taxon>
    </lineage>
</organism>
<dbReference type="CDD" id="cd04678">
    <property type="entry name" value="NUDIX_MTH2_Nudt15"/>
    <property type="match status" value="1"/>
</dbReference>
<dbReference type="SUPFAM" id="SSF55811">
    <property type="entry name" value="Nudix"/>
    <property type="match status" value="1"/>
</dbReference>
<evidence type="ECO:0000313" key="6">
    <source>
        <dbReference type="EMBL" id="AJF68763.1"/>
    </source>
</evidence>
<dbReference type="Pfam" id="PF00293">
    <property type="entry name" value="NUDIX"/>
    <property type="match status" value="1"/>
</dbReference>
<evidence type="ECO:0000256" key="1">
    <source>
        <dbReference type="ARBA" id="ARBA00001946"/>
    </source>
</evidence>
<proteinExistence type="inferred from homology"/>
<protein>
    <submittedName>
        <fullName evidence="6">DNA mismatch repair protein MutT</fullName>
    </submittedName>
</protein>
<evidence type="ECO:0000256" key="2">
    <source>
        <dbReference type="ARBA" id="ARBA00005582"/>
    </source>
</evidence>
<keyword evidence="3 4" id="KW-0378">Hydrolase</keyword>